<dbReference type="AlphaFoldDB" id="A0A8H7ST17"/>
<protein>
    <submittedName>
        <fullName evidence="1">Uncharacterized protein</fullName>
    </submittedName>
</protein>
<organism evidence="1 2">
    <name type="scientific">Thamnidium elegans</name>
    <dbReference type="NCBI Taxonomy" id="101142"/>
    <lineage>
        <taxon>Eukaryota</taxon>
        <taxon>Fungi</taxon>
        <taxon>Fungi incertae sedis</taxon>
        <taxon>Mucoromycota</taxon>
        <taxon>Mucoromycotina</taxon>
        <taxon>Mucoromycetes</taxon>
        <taxon>Mucorales</taxon>
        <taxon>Mucorineae</taxon>
        <taxon>Mucoraceae</taxon>
        <taxon>Thamnidium</taxon>
    </lineage>
</organism>
<reference evidence="1" key="1">
    <citation type="submission" date="2021-01" db="EMBL/GenBank/DDBJ databases">
        <title>Metabolic potential, ecology and presence of endohyphal bacteria is reflected in genomic diversity of Mucoromycotina.</title>
        <authorList>
            <person name="Muszewska A."/>
            <person name="Okrasinska A."/>
            <person name="Steczkiewicz K."/>
            <person name="Drgas O."/>
            <person name="Orlowska M."/>
            <person name="Perlinska-Lenart U."/>
            <person name="Aleksandrzak-Piekarczyk T."/>
            <person name="Szatraj K."/>
            <person name="Zielenkiewicz U."/>
            <person name="Pilsyk S."/>
            <person name="Malc E."/>
            <person name="Mieczkowski P."/>
            <person name="Kruszewska J.S."/>
            <person name="Biernat P."/>
            <person name="Pawlowska J."/>
        </authorList>
    </citation>
    <scope>NUCLEOTIDE SEQUENCE</scope>
    <source>
        <strain evidence="1">WA0000018081</strain>
    </source>
</reference>
<dbReference type="EMBL" id="JAEPRE010000046">
    <property type="protein sequence ID" value="KAG2234737.1"/>
    <property type="molecule type" value="Genomic_DNA"/>
</dbReference>
<evidence type="ECO:0000313" key="2">
    <source>
        <dbReference type="Proteomes" id="UP000613177"/>
    </source>
</evidence>
<keyword evidence="2" id="KW-1185">Reference proteome</keyword>
<dbReference type="Proteomes" id="UP000613177">
    <property type="component" value="Unassembled WGS sequence"/>
</dbReference>
<comment type="caution">
    <text evidence="1">The sequence shown here is derived from an EMBL/GenBank/DDBJ whole genome shotgun (WGS) entry which is preliminary data.</text>
</comment>
<name>A0A8H7ST17_9FUNG</name>
<accession>A0A8H7ST17</accession>
<sequence length="107" mass="12207">MLDLLKTPQEQATVCIRPALYKAGLKLSFNLILNYDACSIETTVRHFPNNPLKQVSGERTACISATIYVINQLFISNNDFVNLDWIENEYGKISQSKWDGVILKNER</sequence>
<proteinExistence type="predicted"/>
<gene>
    <name evidence="1" type="ORF">INT48_000086</name>
</gene>
<evidence type="ECO:0000313" key="1">
    <source>
        <dbReference type="EMBL" id="KAG2234737.1"/>
    </source>
</evidence>